<dbReference type="PIRSF" id="PIRSF006305">
    <property type="entry name" value="Maf"/>
    <property type="match status" value="1"/>
</dbReference>
<dbReference type="InterPro" id="IPR003697">
    <property type="entry name" value="Maf-like"/>
</dbReference>
<comment type="function">
    <text evidence="5">Nucleoside triphosphate pyrophosphatase that hydrolyzes 7-methyl-GTP (m(7)GTP). May have a dual role in cell division arrest and in preventing the incorporation of modified nucleotides into cellular nucleic acids.</text>
</comment>
<sequence>MIKSLQPPSPAQAALTLASSSRYRAELLRRLHLDFTAEAADIDETPWPEEPVEELVQRLADGKAAVLAKRHPQAWIIGSDQAAALDGRALGKPGTADAARTQLANCAGRAVQFFTAVTVQRGDAFYRAVDVTTVRFRALTAEQIGRYVEIEPALDCAGSFKCEGYGITLFEAIETQDPTALVGLPLIATARLLRTAGFPLP</sequence>
<keyword evidence="4 5" id="KW-0546">Nucleotide metabolism</keyword>
<accession>A0A969W862</accession>
<dbReference type="RefSeq" id="WP_168147737.1">
    <property type="nucleotide sequence ID" value="NZ_JAAVXB010000004.1"/>
</dbReference>
<dbReference type="Pfam" id="PF02545">
    <property type="entry name" value="Maf"/>
    <property type="match status" value="1"/>
</dbReference>
<evidence type="ECO:0000256" key="2">
    <source>
        <dbReference type="ARBA" id="ARBA00022490"/>
    </source>
</evidence>
<proteinExistence type="inferred from homology"/>
<dbReference type="SUPFAM" id="SSF52972">
    <property type="entry name" value="ITPase-like"/>
    <property type="match status" value="1"/>
</dbReference>
<dbReference type="EMBL" id="JAAVXB010000004">
    <property type="protein sequence ID" value="NKF22481.1"/>
    <property type="molecule type" value="Genomic_DNA"/>
</dbReference>
<evidence type="ECO:0000313" key="7">
    <source>
        <dbReference type="Proteomes" id="UP000653472"/>
    </source>
</evidence>
<dbReference type="PANTHER" id="PTHR43213:SF10">
    <property type="entry name" value="7-METHYL-GTP PYROPHOSPHATASE"/>
    <property type="match status" value="1"/>
</dbReference>
<dbReference type="AlphaFoldDB" id="A0A969W862"/>
<comment type="subcellular location">
    <subcellularLocation>
        <location evidence="1 5">Cytoplasm</location>
    </subcellularLocation>
</comment>
<dbReference type="CDD" id="cd00555">
    <property type="entry name" value="Maf"/>
    <property type="match status" value="1"/>
</dbReference>
<comment type="similarity">
    <text evidence="5">Belongs to the Maf family. YceF subfamily.</text>
</comment>
<dbReference type="InterPro" id="IPR029001">
    <property type="entry name" value="ITPase-like_fam"/>
</dbReference>
<organism evidence="6 7">
    <name type="scientific">Solimonas marina</name>
    <dbReference type="NCBI Taxonomy" id="2714601"/>
    <lineage>
        <taxon>Bacteria</taxon>
        <taxon>Pseudomonadati</taxon>
        <taxon>Pseudomonadota</taxon>
        <taxon>Gammaproteobacteria</taxon>
        <taxon>Nevskiales</taxon>
        <taxon>Nevskiaceae</taxon>
        <taxon>Solimonas</taxon>
    </lineage>
</organism>
<dbReference type="Proteomes" id="UP000653472">
    <property type="component" value="Unassembled WGS sequence"/>
</dbReference>
<dbReference type="NCBIfam" id="TIGR00172">
    <property type="entry name" value="maf"/>
    <property type="match status" value="1"/>
</dbReference>
<comment type="caution">
    <text evidence="6">The sequence shown here is derived from an EMBL/GenBank/DDBJ whole genome shotgun (WGS) entry which is preliminary data.</text>
</comment>
<dbReference type="EC" id="3.6.1.-" evidence="5"/>
<name>A0A969W862_9GAMM</name>
<keyword evidence="2 5" id="KW-0963">Cytoplasm</keyword>
<dbReference type="GO" id="GO:0009117">
    <property type="term" value="P:nucleotide metabolic process"/>
    <property type="evidence" value="ECO:0007669"/>
    <property type="project" value="UniProtKB-KW"/>
</dbReference>
<evidence type="ECO:0000256" key="1">
    <source>
        <dbReference type="ARBA" id="ARBA00004496"/>
    </source>
</evidence>
<feature type="site" description="Important for substrate specificity" evidence="5">
    <location>
        <position position="163"/>
    </location>
</feature>
<comment type="cofactor">
    <cofactor evidence="5">
        <name>a divalent metal cation</name>
        <dbReference type="ChEBI" id="CHEBI:60240"/>
    </cofactor>
</comment>
<evidence type="ECO:0000256" key="5">
    <source>
        <dbReference type="HAMAP-Rule" id="MF_00528"/>
    </source>
</evidence>
<feature type="site" description="Important for substrate specificity" evidence="5">
    <location>
        <position position="23"/>
    </location>
</feature>
<protein>
    <recommendedName>
        <fullName evidence="5">7-methyl-GTP pyrophosphatase</fullName>
        <shortName evidence="5">m(7)GTP pyrophosphatase</shortName>
        <ecNumber evidence="5">3.6.1.-</ecNumber>
    </recommendedName>
</protein>
<dbReference type="HAMAP" id="MF_00528">
    <property type="entry name" value="Maf"/>
    <property type="match status" value="1"/>
</dbReference>
<feature type="active site" description="Proton acceptor" evidence="5">
    <location>
        <position position="80"/>
    </location>
</feature>
<keyword evidence="3 5" id="KW-0378">Hydrolase</keyword>
<feature type="site" description="Important for substrate specificity" evidence="5">
    <location>
        <position position="81"/>
    </location>
</feature>
<evidence type="ECO:0000313" key="6">
    <source>
        <dbReference type="EMBL" id="NKF22481.1"/>
    </source>
</evidence>
<evidence type="ECO:0000256" key="4">
    <source>
        <dbReference type="ARBA" id="ARBA00023080"/>
    </source>
</evidence>
<evidence type="ECO:0000256" key="3">
    <source>
        <dbReference type="ARBA" id="ARBA00022801"/>
    </source>
</evidence>
<gene>
    <name evidence="6" type="primary">maf</name>
    <name evidence="6" type="ORF">G7Y82_09125</name>
</gene>
<dbReference type="GO" id="GO:0047429">
    <property type="term" value="F:nucleoside triphosphate diphosphatase activity"/>
    <property type="evidence" value="ECO:0007669"/>
    <property type="project" value="InterPro"/>
</dbReference>
<dbReference type="Gene3D" id="3.90.950.10">
    <property type="match status" value="1"/>
</dbReference>
<comment type="caution">
    <text evidence="5">Lacks conserved residue(s) required for the propagation of feature annotation.</text>
</comment>
<keyword evidence="7" id="KW-1185">Reference proteome</keyword>
<comment type="catalytic activity">
    <reaction evidence="5">
        <text>N(7)-methyl-GTP + H2O = N(7)-methyl-GMP + diphosphate + H(+)</text>
        <dbReference type="Rhea" id="RHEA:58744"/>
        <dbReference type="ChEBI" id="CHEBI:15377"/>
        <dbReference type="ChEBI" id="CHEBI:15378"/>
        <dbReference type="ChEBI" id="CHEBI:33019"/>
        <dbReference type="ChEBI" id="CHEBI:58285"/>
        <dbReference type="ChEBI" id="CHEBI:87133"/>
    </reaction>
</comment>
<dbReference type="PANTHER" id="PTHR43213">
    <property type="entry name" value="BIFUNCTIONAL DTTP/UTP PYROPHOSPHATASE/METHYLTRANSFERASE PROTEIN-RELATED"/>
    <property type="match status" value="1"/>
</dbReference>
<reference evidence="6" key="1">
    <citation type="submission" date="2020-03" db="EMBL/GenBank/DDBJ databases">
        <title>Solimonas marina sp. nov., isolated from deep seawater of the Pacific Ocean.</title>
        <authorList>
            <person name="Liu X."/>
            <person name="Lai Q."/>
            <person name="Sun F."/>
            <person name="Gai Y."/>
            <person name="Li G."/>
            <person name="Shao Z."/>
        </authorList>
    </citation>
    <scope>NUCLEOTIDE SEQUENCE</scope>
    <source>
        <strain evidence="6">C16B3</strain>
    </source>
</reference>
<dbReference type="GO" id="GO:0005737">
    <property type="term" value="C:cytoplasm"/>
    <property type="evidence" value="ECO:0007669"/>
    <property type="project" value="UniProtKB-SubCell"/>
</dbReference>